<comment type="caution">
    <text evidence="1">The sequence shown here is derived from an EMBL/GenBank/DDBJ whole genome shotgun (WGS) entry which is preliminary data.</text>
</comment>
<accession>A0A8X6JYF6</accession>
<reference evidence="1" key="1">
    <citation type="submission" date="2020-07" db="EMBL/GenBank/DDBJ databases">
        <title>Multicomponent nature underlies the extraordinary mechanical properties of spider dragline silk.</title>
        <authorList>
            <person name="Kono N."/>
            <person name="Nakamura H."/>
            <person name="Mori M."/>
            <person name="Yoshida Y."/>
            <person name="Ohtoshi R."/>
            <person name="Malay A.D."/>
            <person name="Moran D.A.P."/>
            <person name="Tomita M."/>
            <person name="Numata K."/>
            <person name="Arakawa K."/>
        </authorList>
    </citation>
    <scope>NUCLEOTIDE SEQUENCE</scope>
</reference>
<protein>
    <submittedName>
        <fullName evidence="1">Uncharacterized protein</fullName>
    </submittedName>
</protein>
<name>A0A8X6JYF6_TRICU</name>
<dbReference type="AlphaFoldDB" id="A0A8X6JYF6"/>
<proteinExistence type="predicted"/>
<sequence>MKGEKRWEREIKYKSVAMETVERGICREYPREKMNSIGRGVELERRGMRINKRGIPRVPFRLFPPIGAADSGDSTGVEEEKLFRI</sequence>
<dbReference type="EMBL" id="BMAO01038087">
    <property type="protein sequence ID" value="GFR22521.1"/>
    <property type="molecule type" value="Genomic_DNA"/>
</dbReference>
<evidence type="ECO:0000313" key="2">
    <source>
        <dbReference type="Proteomes" id="UP000887116"/>
    </source>
</evidence>
<keyword evidence="2" id="KW-1185">Reference proteome</keyword>
<gene>
    <name evidence="1" type="ORF">TNCT_686271</name>
</gene>
<organism evidence="1 2">
    <name type="scientific">Trichonephila clavata</name>
    <name type="common">Joro spider</name>
    <name type="synonym">Nephila clavata</name>
    <dbReference type="NCBI Taxonomy" id="2740835"/>
    <lineage>
        <taxon>Eukaryota</taxon>
        <taxon>Metazoa</taxon>
        <taxon>Ecdysozoa</taxon>
        <taxon>Arthropoda</taxon>
        <taxon>Chelicerata</taxon>
        <taxon>Arachnida</taxon>
        <taxon>Araneae</taxon>
        <taxon>Araneomorphae</taxon>
        <taxon>Entelegynae</taxon>
        <taxon>Araneoidea</taxon>
        <taxon>Nephilidae</taxon>
        <taxon>Trichonephila</taxon>
    </lineage>
</organism>
<dbReference type="Proteomes" id="UP000887116">
    <property type="component" value="Unassembled WGS sequence"/>
</dbReference>
<evidence type="ECO:0000313" key="1">
    <source>
        <dbReference type="EMBL" id="GFR22521.1"/>
    </source>
</evidence>